<dbReference type="GO" id="GO:0008168">
    <property type="term" value="F:methyltransferase activity"/>
    <property type="evidence" value="ECO:0007669"/>
    <property type="project" value="UniProtKB-KW"/>
</dbReference>
<keyword evidence="1" id="KW-0808">Transferase</keyword>
<dbReference type="Proteomes" id="UP001589590">
    <property type="component" value="Unassembled WGS sequence"/>
</dbReference>
<name>A0ABV5H281_9FLAO</name>
<dbReference type="RefSeq" id="WP_290268466.1">
    <property type="nucleotide sequence ID" value="NZ_JAUFQP010000007.1"/>
</dbReference>
<evidence type="ECO:0000313" key="1">
    <source>
        <dbReference type="EMBL" id="MFB9105997.1"/>
    </source>
</evidence>
<dbReference type="InterPro" id="IPR029063">
    <property type="entry name" value="SAM-dependent_MTases_sf"/>
</dbReference>
<dbReference type="Pfam" id="PF13578">
    <property type="entry name" value="Methyltransf_24"/>
    <property type="match status" value="1"/>
</dbReference>
<proteinExistence type="predicted"/>
<dbReference type="Gene3D" id="3.40.50.150">
    <property type="entry name" value="Vaccinia Virus protein VP39"/>
    <property type="match status" value="1"/>
</dbReference>
<accession>A0ABV5H281</accession>
<evidence type="ECO:0000313" key="2">
    <source>
        <dbReference type="Proteomes" id="UP001589590"/>
    </source>
</evidence>
<keyword evidence="2" id="KW-1185">Reference proteome</keyword>
<sequence length="278" mass="32041">MFVKKVRKVNHIALAKFNEKDTLKKIKGEVFGEEIVQAFFETKSQNHSQDLKSIFNDLEGFRKELLALNTKIDYSLFEPNLEQEVGTICKKASSPQNWCEFFFLVSHYINAKKILEIGTNLGVSGQYYLKSLMLNSKTDNDINLTTIEGIQGLCDIAETRFKSITPNHDNFNIICGLYDDVLPAIIETDTKFDLIFIDGNHTYDATLRYYKMLLSNVSEKAIIIFDDINWSPEMIKVWQEIKKTDYSYSIDFFKLGLIIIDKTQTGKTPNDYNLFVSL</sequence>
<protein>
    <submittedName>
        <fullName evidence="1">O-methyltransferase</fullName>
        <ecNumber evidence="1">2.1.1.-</ecNumber>
    </submittedName>
</protein>
<keyword evidence="1" id="KW-0489">Methyltransferase</keyword>
<dbReference type="SUPFAM" id="SSF53335">
    <property type="entry name" value="S-adenosyl-L-methionine-dependent methyltransferases"/>
    <property type="match status" value="1"/>
</dbReference>
<gene>
    <name evidence="1" type="ORF">ACFFU1_13900</name>
</gene>
<comment type="caution">
    <text evidence="1">The sequence shown here is derived from an EMBL/GenBank/DDBJ whole genome shotgun (WGS) entry which is preliminary data.</text>
</comment>
<dbReference type="GO" id="GO:0032259">
    <property type="term" value="P:methylation"/>
    <property type="evidence" value="ECO:0007669"/>
    <property type="project" value="UniProtKB-KW"/>
</dbReference>
<organism evidence="1 2">
    <name type="scientific">Algibacter miyuki</name>
    <dbReference type="NCBI Taxonomy" id="1306933"/>
    <lineage>
        <taxon>Bacteria</taxon>
        <taxon>Pseudomonadati</taxon>
        <taxon>Bacteroidota</taxon>
        <taxon>Flavobacteriia</taxon>
        <taxon>Flavobacteriales</taxon>
        <taxon>Flavobacteriaceae</taxon>
        <taxon>Algibacter</taxon>
    </lineage>
</organism>
<reference evidence="1 2" key="1">
    <citation type="submission" date="2024-09" db="EMBL/GenBank/DDBJ databases">
        <authorList>
            <person name="Sun Q."/>
            <person name="Mori K."/>
        </authorList>
    </citation>
    <scope>NUCLEOTIDE SEQUENCE [LARGE SCALE GENOMIC DNA]</scope>
    <source>
        <strain evidence="1 2">CECT 8300</strain>
    </source>
</reference>
<dbReference type="EC" id="2.1.1.-" evidence="1"/>
<dbReference type="EMBL" id="JBHMFA010000010">
    <property type="protein sequence ID" value="MFB9105997.1"/>
    <property type="molecule type" value="Genomic_DNA"/>
</dbReference>